<keyword evidence="3" id="KW-0963">Cytoplasm</keyword>
<evidence type="ECO:0000256" key="7">
    <source>
        <dbReference type="ARBA" id="ARBA00023017"/>
    </source>
</evidence>
<feature type="region of interest" description="Disordered" evidence="10">
    <location>
        <begin position="1"/>
        <end position="21"/>
    </location>
</feature>
<dbReference type="STRING" id="341454.A0A4S2N6I9"/>
<evidence type="ECO:0000256" key="1">
    <source>
        <dbReference type="ARBA" id="ARBA00004245"/>
    </source>
</evidence>
<comment type="subcellular location">
    <subcellularLocation>
        <location evidence="1">Cytoplasm</location>
        <location evidence="1">Cytoskeleton</location>
    </subcellularLocation>
</comment>
<keyword evidence="4" id="KW-0493">Microtubule</keyword>
<evidence type="ECO:0000256" key="5">
    <source>
        <dbReference type="ARBA" id="ARBA00022741"/>
    </source>
</evidence>
<dbReference type="AlphaFoldDB" id="A0A4S2N6I9"/>
<evidence type="ECO:0000256" key="6">
    <source>
        <dbReference type="ARBA" id="ARBA00022840"/>
    </source>
</evidence>
<evidence type="ECO:0000313" key="11">
    <source>
        <dbReference type="EMBL" id="TGZ84776.1"/>
    </source>
</evidence>
<dbReference type="InterPro" id="IPR008467">
    <property type="entry name" value="Dynein1_light_intermed_chain"/>
</dbReference>
<proteinExistence type="predicted"/>
<evidence type="ECO:0000256" key="3">
    <source>
        <dbReference type="ARBA" id="ARBA00022490"/>
    </source>
</evidence>
<sequence length="537" mass="58848">MPSPVDPFNPRPSSALSTTSTEAEKEDMWAFMLSSVASSKRLPQKSILVLGGSEEQQKEFVESLGGEGSAAQRGKKQAPVANEFALGYTYLDVEDADHEDVLARLGLYIISTPTPAFIPLLRPLFTPQTLPETLVVILLDWSAPWDWMRQIKTWVLLLRGIFTSLDDECRRTLDDVTQAWENRRGAFADGGGGAAEVSLPPGPGELDEPIGLPLCVVCQNADKIELLERERGWKEEQFDFVLQFLRTVLLKHGASLIYTTPSVPSSLQPIIYSMLSIQSPLLQQTLKHNVIERDKVVVPPHWDSWGKIRVLREGFDVEGVSTGWSIDIDPANNRHLPPTSSADPMDPGTSIEPEVEDGAVEVYEEVMRGAQYPLASTTGLSLASGAGLPAGLSPGLSGDLFPPKKTLETPPVDTQEFLAKELAILEAREKEEKDLRGQIGREAEKRNVEEANAASDRIIEHVGPVQFNVGGIQVDAENMLERLKEREANRERGTIGEDTAQAGAVAGSGEVSNQTQVLSDFFNSLMLRQQPARKGKP</sequence>
<feature type="region of interest" description="Disordered" evidence="10">
    <location>
        <begin position="487"/>
        <end position="511"/>
    </location>
</feature>
<evidence type="ECO:0000256" key="2">
    <source>
        <dbReference type="ARBA" id="ARBA00022448"/>
    </source>
</evidence>
<organism evidence="11 12">
    <name type="scientific">Ascodesmis nigricans</name>
    <dbReference type="NCBI Taxonomy" id="341454"/>
    <lineage>
        <taxon>Eukaryota</taxon>
        <taxon>Fungi</taxon>
        <taxon>Dikarya</taxon>
        <taxon>Ascomycota</taxon>
        <taxon>Pezizomycotina</taxon>
        <taxon>Pezizomycetes</taxon>
        <taxon>Pezizales</taxon>
        <taxon>Ascodesmidaceae</taxon>
        <taxon>Ascodesmis</taxon>
    </lineage>
</organism>
<evidence type="ECO:0000256" key="9">
    <source>
        <dbReference type="ARBA" id="ARBA00023212"/>
    </source>
</evidence>
<dbReference type="Pfam" id="PF05783">
    <property type="entry name" value="DLIC"/>
    <property type="match status" value="1"/>
</dbReference>
<evidence type="ECO:0000256" key="10">
    <source>
        <dbReference type="SAM" id="MobiDB-lite"/>
    </source>
</evidence>
<evidence type="ECO:0000256" key="8">
    <source>
        <dbReference type="ARBA" id="ARBA00023175"/>
    </source>
</evidence>
<evidence type="ECO:0000313" key="12">
    <source>
        <dbReference type="Proteomes" id="UP000298138"/>
    </source>
</evidence>
<name>A0A4S2N6I9_9PEZI</name>
<keyword evidence="5" id="KW-0547">Nucleotide-binding</keyword>
<keyword evidence="8" id="KW-0505">Motor protein</keyword>
<dbReference type="GO" id="GO:0005524">
    <property type="term" value="F:ATP binding"/>
    <property type="evidence" value="ECO:0007669"/>
    <property type="project" value="UniProtKB-KW"/>
</dbReference>
<dbReference type="OrthoDB" id="27603at2759"/>
<evidence type="ECO:0008006" key="13">
    <source>
        <dbReference type="Google" id="ProtNLM"/>
    </source>
</evidence>
<dbReference type="InterPro" id="IPR022780">
    <property type="entry name" value="Dynein_light_int_chain"/>
</dbReference>
<protein>
    <recommendedName>
        <fullName evidence="13">Dynein light intermediate chain</fullName>
    </recommendedName>
</protein>
<feature type="compositionally biased region" description="Pro residues" evidence="10">
    <location>
        <begin position="1"/>
        <end position="10"/>
    </location>
</feature>
<keyword evidence="9" id="KW-0206">Cytoskeleton</keyword>
<evidence type="ECO:0000256" key="4">
    <source>
        <dbReference type="ARBA" id="ARBA00022701"/>
    </source>
</evidence>
<keyword evidence="12" id="KW-1185">Reference proteome</keyword>
<gene>
    <name evidence="11" type="ORF">EX30DRAFT_367915</name>
</gene>
<dbReference type="PANTHER" id="PTHR12688:SF0">
    <property type="entry name" value="DYNEIN LIGHT INTERMEDIATE CHAIN"/>
    <property type="match status" value="1"/>
</dbReference>
<dbReference type="Proteomes" id="UP000298138">
    <property type="component" value="Unassembled WGS sequence"/>
</dbReference>
<accession>A0A4S2N6I9</accession>
<dbReference type="GO" id="GO:0000226">
    <property type="term" value="P:microtubule cytoskeleton organization"/>
    <property type="evidence" value="ECO:0007669"/>
    <property type="project" value="TreeGrafter"/>
</dbReference>
<keyword evidence="6" id="KW-0067">ATP-binding</keyword>
<reference evidence="11 12" key="1">
    <citation type="submission" date="2019-04" db="EMBL/GenBank/DDBJ databases">
        <title>Comparative genomics and transcriptomics to analyze fruiting body development in filamentous ascomycetes.</title>
        <authorList>
            <consortium name="DOE Joint Genome Institute"/>
            <person name="Lutkenhaus R."/>
            <person name="Traeger S."/>
            <person name="Breuer J."/>
            <person name="Kuo A."/>
            <person name="Lipzen A."/>
            <person name="Pangilinan J."/>
            <person name="Dilworth D."/>
            <person name="Sandor L."/>
            <person name="Poggeler S."/>
            <person name="Barry K."/>
            <person name="Grigoriev I.V."/>
            <person name="Nowrousian M."/>
        </authorList>
    </citation>
    <scope>NUCLEOTIDE SEQUENCE [LARGE SCALE GENOMIC DNA]</scope>
    <source>
        <strain evidence="11 12">CBS 389.68</strain>
    </source>
</reference>
<dbReference type="EMBL" id="ML220112">
    <property type="protein sequence ID" value="TGZ84776.1"/>
    <property type="molecule type" value="Genomic_DNA"/>
</dbReference>
<dbReference type="InParanoid" id="A0A4S2N6I9"/>
<dbReference type="GO" id="GO:0035974">
    <property type="term" value="C:meiotic spindle pole body"/>
    <property type="evidence" value="ECO:0007669"/>
    <property type="project" value="TreeGrafter"/>
</dbReference>
<dbReference type="GO" id="GO:0007018">
    <property type="term" value="P:microtubule-based movement"/>
    <property type="evidence" value="ECO:0007669"/>
    <property type="project" value="InterPro"/>
</dbReference>
<dbReference type="GO" id="GO:0005874">
    <property type="term" value="C:microtubule"/>
    <property type="evidence" value="ECO:0007669"/>
    <property type="project" value="UniProtKB-KW"/>
</dbReference>
<keyword evidence="2" id="KW-0813">Transport</keyword>
<dbReference type="GO" id="GO:0005868">
    <property type="term" value="C:cytoplasmic dynein complex"/>
    <property type="evidence" value="ECO:0007669"/>
    <property type="project" value="InterPro"/>
</dbReference>
<dbReference type="PANTHER" id="PTHR12688">
    <property type="entry name" value="DYNEIN LIGHT INTERMEDIATE CHAIN"/>
    <property type="match status" value="1"/>
</dbReference>
<dbReference type="GO" id="GO:0045504">
    <property type="term" value="F:dynein heavy chain binding"/>
    <property type="evidence" value="ECO:0007669"/>
    <property type="project" value="TreeGrafter"/>
</dbReference>
<keyword evidence="7" id="KW-0243">Dynein</keyword>